<feature type="transmembrane region" description="Helical" evidence="4">
    <location>
        <begin position="109"/>
        <end position="131"/>
    </location>
</feature>
<protein>
    <submittedName>
        <fullName evidence="6">Jg7559 protein</fullName>
    </submittedName>
</protein>
<proteinExistence type="inferred from homology"/>
<name>A0A8S4S7K5_9NEOP</name>
<dbReference type="Proteomes" id="UP000838756">
    <property type="component" value="Unassembled WGS sequence"/>
</dbReference>
<keyword evidence="4" id="KW-0812">Transmembrane</keyword>
<dbReference type="EMBL" id="CAKXAJ010025988">
    <property type="protein sequence ID" value="CAH2248863.1"/>
    <property type="molecule type" value="Genomic_DNA"/>
</dbReference>
<dbReference type="PROSITE" id="PS51885">
    <property type="entry name" value="NEPRILYSIN"/>
    <property type="match status" value="1"/>
</dbReference>
<keyword evidence="4" id="KW-1133">Transmembrane helix</keyword>
<dbReference type="Pfam" id="PF05649">
    <property type="entry name" value="Peptidase_M13_N"/>
    <property type="match status" value="1"/>
</dbReference>
<comment type="similarity">
    <text evidence="2">Belongs to the peptidase M13 family.</text>
</comment>
<dbReference type="Gene3D" id="1.10.1380.10">
    <property type="entry name" value="Neutral endopeptidase , domain2"/>
    <property type="match status" value="1"/>
</dbReference>
<dbReference type="GO" id="GO:0016485">
    <property type="term" value="P:protein processing"/>
    <property type="evidence" value="ECO:0007669"/>
    <property type="project" value="TreeGrafter"/>
</dbReference>
<dbReference type="Gene3D" id="3.40.390.10">
    <property type="entry name" value="Collagenase (Catalytic Domain)"/>
    <property type="match status" value="2"/>
</dbReference>
<dbReference type="PANTHER" id="PTHR11733:SF167">
    <property type="entry name" value="FI17812P1-RELATED"/>
    <property type="match status" value="1"/>
</dbReference>
<evidence type="ECO:0000259" key="5">
    <source>
        <dbReference type="Pfam" id="PF05649"/>
    </source>
</evidence>
<feature type="compositionally biased region" description="Low complexity" evidence="3">
    <location>
        <begin position="1"/>
        <end position="20"/>
    </location>
</feature>
<sequence>MSNSDSPTPSSAEDTPSSSPSPDPETINKFNWLKHAKNARNNPFVKARPSLNRESSTAELFSRESSSSDFFQNSTLNLFDTAPKPETTQGYGKGVSYIGWHQRTKLERVLLVTTAVLLVATLLTTAVLLTMRGPSYIPVPPCYQPEPKESDVCLSGSCIYTASEVIRALDETQNPCEDFYDFACGGWIRNNPIPEGKSSWGIFSKIELQNQLIIRSAIEKVNITSSSDAEGKARVYYDACIDTNETIEKLGEKPLTSIIKKLGGWHILPSTMVKQHKWDLQKLLQDVQNTYNLGGLFNWAVTEDDRNSSKHVIVLDQGGLNLPTRDNYLNKTAHKKVLDAYLDYMTRICVLLGANKTEAREQMSKVIKFETDLANITIPSEDRRDEEGLYNPYTIQQWQKVAPFLNWSVFFNDAFKLVNRKISDNETIVVYAPEYFKNLTKVLRRYSKTEEDQRTVTSYMMWQVSRSLSTYLSKSFRDATKILRKALFGSEGTEESWRYCVTDTNNAIGENIADNGGLKASFHAYLEYSKNAKLNLTLPGLKYNHRQLFFISFAQVWCSAMTKESTKMQIEKDDHTVAKFRVIGPISNLREFSEEFHCPVGSKMNPKQKCEVW</sequence>
<organism evidence="6 7">
    <name type="scientific">Pararge aegeria aegeria</name>
    <dbReference type="NCBI Taxonomy" id="348720"/>
    <lineage>
        <taxon>Eukaryota</taxon>
        <taxon>Metazoa</taxon>
        <taxon>Ecdysozoa</taxon>
        <taxon>Arthropoda</taxon>
        <taxon>Hexapoda</taxon>
        <taxon>Insecta</taxon>
        <taxon>Pterygota</taxon>
        <taxon>Neoptera</taxon>
        <taxon>Endopterygota</taxon>
        <taxon>Lepidoptera</taxon>
        <taxon>Glossata</taxon>
        <taxon>Ditrysia</taxon>
        <taxon>Papilionoidea</taxon>
        <taxon>Nymphalidae</taxon>
        <taxon>Satyrinae</taxon>
        <taxon>Satyrini</taxon>
        <taxon>Parargina</taxon>
        <taxon>Pararge</taxon>
    </lineage>
</organism>
<dbReference type="GO" id="GO:0046872">
    <property type="term" value="F:metal ion binding"/>
    <property type="evidence" value="ECO:0007669"/>
    <property type="project" value="UniProtKB-KW"/>
</dbReference>
<evidence type="ECO:0000256" key="4">
    <source>
        <dbReference type="SAM" id="Phobius"/>
    </source>
</evidence>
<dbReference type="PANTHER" id="PTHR11733">
    <property type="entry name" value="ZINC METALLOPROTEASE FAMILY M13 NEPRILYSIN-RELATED"/>
    <property type="match status" value="1"/>
</dbReference>
<dbReference type="InterPro" id="IPR000718">
    <property type="entry name" value="Peptidase_M13"/>
</dbReference>
<comment type="subcellular location">
    <subcellularLocation>
        <location evidence="1">Cell membrane</location>
        <topology evidence="1">Single-pass type II membrane protein</topology>
    </subcellularLocation>
</comment>
<keyword evidence="7" id="KW-1185">Reference proteome</keyword>
<keyword evidence="4" id="KW-0472">Membrane</keyword>
<evidence type="ECO:0000313" key="7">
    <source>
        <dbReference type="Proteomes" id="UP000838756"/>
    </source>
</evidence>
<comment type="caution">
    <text evidence="6">The sequence shown here is derived from an EMBL/GenBank/DDBJ whole genome shotgun (WGS) entry which is preliminary data.</text>
</comment>
<reference evidence="6" key="1">
    <citation type="submission" date="2022-03" db="EMBL/GenBank/DDBJ databases">
        <authorList>
            <person name="Lindestad O."/>
        </authorList>
    </citation>
    <scope>NUCLEOTIDE SEQUENCE</scope>
</reference>
<dbReference type="GO" id="GO:0004222">
    <property type="term" value="F:metalloendopeptidase activity"/>
    <property type="evidence" value="ECO:0007669"/>
    <property type="project" value="InterPro"/>
</dbReference>
<dbReference type="SUPFAM" id="SSF55486">
    <property type="entry name" value="Metalloproteases ('zincins'), catalytic domain"/>
    <property type="match status" value="2"/>
</dbReference>
<dbReference type="CDD" id="cd08662">
    <property type="entry name" value="M13"/>
    <property type="match status" value="1"/>
</dbReference>
<evidence type="ECO:0000313" key="6">
    <source>
        <dbReference type="EMBL" id="CAH2248863.1"/>
    </source>
</evidence>
<dbReference type="GO" id="GO:0005886">
    <property type="term" value="C:plasma membrane"/>
    <property type="evidence" value="ECO:0007669"/>
    <property type="project" value="UniProtKB-SubCell"/>
</dbReference>
<feature type="domain" description="Peptidase M13 N-terminal" evidence="5">
    <location>
        <begin position="175"/>
        <end position="512"/>
    </location>
</feature>
<dbReference type="OrthoDB" id="6475849at2759"/>
<feature type="region of interest" description="Disordered" evidence="3">
    <location>
        <begin position="1"/>
        <end position="29"/>
    </location>
</feature>
<gene>
    <name evidence="6" type="primary">jg7559</name>
    <name evidence="6" type="ORF">PAEG_LOCUS21816</name>
</gene>
<evidence type="ECO:0000256" key="2">
    <source>
        <dbReference type="ARBA" id="ARBA00007357"/>
    </source>
</evidence>
<dbReference type="InterPro" id="IPR008753">
    <property type="entry name" value="Peptidase_M13_N"/>
</dbReference>
<dbReference type="AlphaFoldDB" id="A0A8S4S7K5"/>
<accession>A0A8S4S7K5</accession>
<evidence type="ECO:0000256" key="3">
    <source>
        <dbReference type="SAM" id="MobiDB-lite"/>
    </source>
</evidence>
<evidence type="ECO:0000256" key="1">
    <source>
        <dbReference type="ARBA" id="ARBA00004401"/>
    </source>
</evidence>
<dbReference type="InterPro" id="IPR024079">
    <property type="entry name" value="MetalloPept_cat_dom_sf"/>
</dbReference>
<dbReference type="InterPro" id="IPR042089">
    <property type="entry name" value="Peptidase_M13_dom_2"/>
</dbReference>